<name>A0A2V4E1H2_9GAMM</name>
<gene>
    <name evidence="1" type="ORF">DKK70_08440</name>
</gene>
<evidence type="ECO:0000313" key="1">
    <source>
        <dbReference type="EMBL" id="PXZ07012.1"/>
    </source>
</evidence>
<dbReference type="InterPro" id="IPR014718">
    <property type="entry name" value="GH-type_carb-bd"/>
</dbReference>
<dbReference type="GO" id="GO:0030246">
    <property type="term" value="F:carbohydrate binding"/>
    <property type="evidence" value="ECO:0007669"/>
    <property type="project" value="InterPro"/>
</dbReference>
<organism evidence="1 2">
    <name type="scientific">Gilliamella apicola</name>
    <dbReference type="NCBI Taxonomy" id="1196095"/>
    <lineage>
        <taxon>Bacteria</taxon>
        <taxon>Pseudomonadati</taxon>
        <taxon>Pseudomonadota</taxon>
        <taxon>Gammaproteobacteria</taxon>
        <taxon>Orbales</taxon>
        <taxon>Orbaceae</taxon>
        <taxon>Gilliamella</taxon>
    </lineage>
</organism>
<evidence type="ECO:0000313" key="2">
    <source>
        <dbReference type="Proteomes" id="UP000247932"/>
    </source>
</evidence>
<reference evidence="1 2" key="1">
    <citation type="submission" date="2018-05" db="EMBL/GenBank/DDBJ databases">
        <title>Reference genomes for bee gut microbiota database.</title>
        <authorList>
            <person name="Ellegaard K.M."/>
        </authorList>
    </citation>
    <scope>NUCLEOTIDE SEQUENCE [LARGE SCALE GENOMIC DNA]</scope>
    <source>
        <strain evidence="1 2">ESL0182</strain>
    </source>
</reference>
<dbReference type="GO" id="GO:0016853">
    <property type="term" value="F:isomerase activity"/>
    <property type="evidence" value="ECO:0007669"/>
    <property type="project" value="InterPro"/>
</dbReference>
<keyword evidence="2" id="KW-1185">Reference proteome</keyword>
<dbReference type="EMBL" id="QGLR01000010">
    <property type="protein sequence ID" value="PXZ07012.1"/>
    <property type="molecule type" value="Genomic_DNA"/>
</dbReference>
<dbReference type="InterPro" id="IPR008183">
    <property type="entry name" value="Aldose_1/G6P_1-epimerase"/>
</dbReference>
<dbReference type="Pfam" id="PF01263">
    <property type="entry name" value="Aldose_epim"/>
    <property type="match status" value="1"/>
</dbReference>
<dbReference type="OrthoDB" id="9808779at2"/>
<dbReference type="SUPFAM" id="SSF74650">
    <property type="entry name" value="Galactose mutarotase-like"/>
    <property type="match status" value="1"/>
</dbReference>
<protein>
    <submittedName>
        <fullName evidence="1">Aldose 1-epimerase</fullName>
    </submittedName>
</protein>
<dbReference type="GO" id="GO:0005975">
    <property type="term" value="P:carbohydrate metabolic process"/>
    <property type="evidence" value="ECO:0007669"/>
    <property type="project" value="InterPro"/>
</dbReference>
<dbReference type="AlphaFoldDB" id="A0A2V4E1H2"/>
<comment type="caution">
    <text evidence="1">The sequence shown here is derived from an EMBL/GenBank/DDBJ whole genome shotgun (WGS) entry which is preliminary data.</text>
</comment>
<dbReference type="CDD" id="cd09021">
    <property type="entry name" value="Aldose_epim_Ec_YphB"/>
    <property type="match status" value="1"/>
</dbReference>
<proteinExistence type="predicted"/>
<dbReference type="Proteomes" id="UP000247932">
    <property type="component" value="Unassembled WGS sequence"/>
</dbReference>
<dbReference type="Gene3D" id="2.70.98.10">
    <property type="match status" value="1"/>
</dbReference>
<dbReference type="RefSeq" id="WP_110433604.1">
    <property type="nucleotide sequence ID" value="NZ_QGLR01000010.1"/>
</dbReference>
<accession>A0A2V4E1H2</accession>
<dbReference type="InterPro" id="IPR011013">
    <property type="entry name" value="Gal_mutarotase_sf_dom"/>
</dbReference>
<sequence>MKENNVTHLNIVFIKKGDIEIGLLPELGGTIAFAKYKNLDFMRAWTGELTPRRTCCYPLVPFSNRIANGQFSFAGKSYQLAKNFADHPHTIHGIAWQKPWEIIEHLQDKIILGYQHRPDIDGIDGWPFSFSVIQTVEIFENSLLVKMDITNNDSCDIPVGFGWHPFFPRHDDVLLQFDAEQVVINNDNMLPEKIIDIPDDWNYHKLKQLGEPNLDNCFVNWNRKAIIQWPTKKLSLTLTATIPLAYLVVMTPSAPMNTFFAVEPVSHINNAINSNTPLHNGIQVLASNQTLTGEMQMQLDEIN</sequence>